<dbReference type="PROSITE" id="PS51257">
    <property type="entry name" value="PROKAR_LIPOPROTEIN"/>
    <property type="match status" value="1"/>
</dbReference>
<evidence type="ECO:0008006" key="4">
    <source>
        <dbReference type="Google" id="ProtNLM"/>
    </source>
</evidence>
<accession>A0AAE4VB77</accession>
<evidence type="ECO:0000256" key="1">
    <source>
        <dbReference type="SAM" id="MobiDB-lite"/>
    </source>
</evidence>
<comment type="caution">
    <text evidence="2">The sequence shown here is derived from an EMBL/GenBank/DDBJ whole genome shotgun (WGS) entry which is preliminary data.</text>
</comment>
<protein>
    <recommendedName>
        <fullName evidence="4">Lipoprotein</fullName>
    </recommendedName>
</protein>
<dbReference type="AlphaFoldDB" id="A0AAE4VB77"/>
<name>A0AAE4VB77_MYCFO</name>
<reference evidence="2" key="1">
    <citation type="submission" date="2023-10" db="EMBL/GenBank/DDBJ databases">
        <title>Mycolicibacterium fortuitum clinical isolates causing pulmonary infections in humans.</title>
        <authorList>
            <person name="Mejia-Ponce P.M."/>
            <person name="Zenteno-Cuevas R."/>
            <person name="Licona-Cassani C."/>
        </authorList>
    </citation>
    <scope>NUCLEOTIDE SEQUENCE</scope>
    <source>
        <strain evidence="2">M8</strain>
    </source>
</reference>
<dbReference type="RefSeq" id="WP_131809064.1">
    <property type="nucleotide sequence ID" value="NZ_JACKTK010000035.1"/>
</dbReference>
<evidence type="ECO:0000313" key="3">
    <source>
        <dbReference type="Proteomes" id="UP001186041"/>
    </source>
</evidence>
<evidence type="ECO:0000313" key="2">
    <source>
        <dbReference type="EMBL" id="MDV7290913.1"/>
    </source>
</evidence>
<gene>
    <name evidence="2" type="ORF">R4485_12135</name>
</gene>
<feature type="region of interest" description="Disordered" evidence="1">
    <location>
        <begin position="29"/>
        <end position="48"/>
    </location>
</feature>
<dbReference type="Proteomes" id="UP001186041">
    <property type="component" value="Unassembled WGS sequence"/>
</dbReference>
<proteinExistence type="predicted"/>
<dbReference type="EMBL" id="JAWLVV010000008">
    <property type="protein sequence ID" value="MDV7290913.1"/>
    <property type="molecule type" value="Genomic_DNA"/>
</dbReference>
<organism evidence="2 3">
    <name type="scientific">Mycolicibacterium fortuitum</name>
    <name type="common">Mycobacterium fortuitum</name>
    <dbReference type="NCBI Taxonomy" id="1766"/>
    <lineage>
        <taxon>Bacteria</taxon>
        <taxon>Bacillati</taxon>
        <taxon>Actinomycetota</taxon>
        <taxon>Actinomycetes</taxon>
        <taxon>Mycobacteriales</taxon>
        <taxon>Mycobacteriaceae</taxon>
        <taxon>Mycolicibacterium</taxon>
    </lineage>
</organism>
<sequence length="277" mass="29943">MRIGGYLSARSRRSWGAVVAVTLLLSGCAPERPAPEPTTTSARATKQTEPQVLPDCATVSISFEPALDRQHIRCSLTLGDDSTLTVSSDPAWSFSLRSGGATVQEFREPTDKIGQTGVAALLQDIDHSGTPVLLVVTGRGGTGGEPMAVWRQTGQPKHFVRAGELFGFRTFYRTPEGFFGNYAHAGSGAGVVTLYRWNGDRLAEAVVLDVQVPGWLKRPDDTREWIRNGKTDCTISDDDYPPGALATRTASMRAAGIDPATAVRQFCTQPWVATLYR</sequence>